<evidence type="ECO:0008006" key="4">
    <source>
        <dbReference type="Google" id="ProtNLM"/>
    </source>
</evidence>
<evidence type="ECO:0000313" key="3">
    <source>
        <dbReference type="Proteomes" id="UP000824120"/>
    </source>
</evidence>
<comment type="caution">
    <text evidence="2">The sequence shown here is derived from an EMBL/GenBank/DDBJ whole genome shotgun (WGS) entry which is preliminary data.</text>
</comment>
<dbReference type="OrthoDB" id="1832382at2759"/>
<reference evidence="2 3" key="1">
    <citation type="submission" date="2020-09" db="EMBL/GenBank/DDBJ databases">
        <title>De no assembly of potato wild relative species, Solanum commersonii.</title>
        <authorList>
            <person name="Cho K."/>
        </authorList>
    </citation>
    <scope>NUCLEOTIDE SEQUENCE [LARGE SCALE GENOMIC DNA]</scope>
    <source>
        <strain evidence="2">LZ3.2</strain>
        <tissue evidence="2">Leaf</tissue>
    </source>
</reference>
<keyword evidence="3" id="KW-1185">Reference proteome</keyword>
<protein>
    <recommendedName>
        <fullName evidence="4">Zinc knuckle family protein</fullName>
    </recommendedName>
</protein>
<sequence length="234" mass="27190">MKSTQEGHERLKSVDNLGMALVPNREDALCLSLDHLEYFNGRFTNRLKPYLDSLRWISLDKDLTRRLLYQLGLLDTSNRKKIKHRDSRDSNHDKPYRKRRSKRELAKIKCYKGGNFGHIAPNCKLEKLKTLELEEKVHDKVYSFLYTSGSESDYASDSSSEEDIDLPDLCDNNQRPKVNACNACQGYICSCETDKFYKLQSQFEDLNINTITSTNVIELLKEVTNNNLREKIIQ</sequence>
<accession>A0A9J5W634</accession>
<organism evidence="2 3">
    <name type="scientific">Solanum commersonii</name>
    <name type="common">Commerson's wild potato</name>
    <name type="synonym">Commerson's nightshade</name>
    <dbReference type="NCBI Taxonomy" id="4109"/>
    <lineage>
        <taxon>Eukaryota</taxon>
        <taxon>Viridiplantae</taxon>
        <taxon>Streptophyta</taxon>
        <taxon>Embryophyta</taxon>
        <taxon>Tracheophyta</taxon>
        <taxon>Spermatophyta</taxon>
        <taxon>Magnoliopsida</taxon>
        <taxon>eudicotyledons</taxon>
        <taxon>Gunneridae</taxon>
        <taxon>Pentapetalae</taxon>
        <taxon>asterids</taxon>
        <taxon>lamiids</taxon>
        <taxon>Solanales</taxon>
        <taxon>Solanaceae</taxon>
        <taxon>Solanoideae</taxon>
        <taxon>Solaneae</taxon>
        <taxon>Solanum</taxon>
    </lineage>
</organism>
<evidence type="ECO:0000313" key="2">
    <source>
        <dbReference type="EMBL" id="KAG5570688.1"/>
    </source>
</evidence>
<proteinExistence type="predicted"/>
<name>A0A9J5W634_SOLCO</name>
<gene>
    <name evidence="2" type="ORF">H5410_060454</name>
</gene>
<feature type="region of interest" description="Disordered" evidence="1">
    <location>
        <begin position="80"/>
        <end position="102"/>
    </location>
</feature>
<dbReference type="EMBL" id="JACXVP010000012">
    <property type="protein sequence ID" value="KAG5570688.1"/>
    <property type="molecule type" value="Genomic_DNA"/>
</dbReference>
<dbReference type="AlphaFoldDB" id="A0A9J5W634"/>
<dbReference type="Proteomes" id="UP000824120">
    <property type="component" value="Chromosome 12"/>
</dbReference>
<evidence type="ECO:0000256" key="1">
    <source>
        <dbReference type="SAM" id="MobiDB-lite"/>
    </source>
</evidence>